<organism evidence="2 3">
    <name type="scientific">Ignelater luminosus</name>
    <name type="common">Cucubano</name>
    <name type="synonym">Pyrophorus luminosus</name>
    <dbReference type="NCBI Taxonomy" id="2038154"/>
    <lineage>
        <taxon>Eukaryota</taxon>
        <taxon>Metazoa</taxon>
        <taxon>Ecdysozoa</taxon>
        <taxon>Arthropoda</taxon>
        <taxon>Hexapoda</taxon>
        <taxon>Insecta</taxon>
        <taxon>Pterygota</taxon>
        <taxon>Neoptera</taxon>
        <taxon>Endopterygota</taxon>
        <taxon>Coleoptera</taxon>
        <taxon>Polyphaga</taxon>
        <taxon>Elateriformia</taxon>
        <taxon>Elateroidea</taxon>
        <taxon>Elateridae</taxon>
        <taxon>Agrypninae</taxon>
        <taxon>Pyrophorini</taxon>
        <taxon>Ignelater</taxon>
    </lineage>
</organism>
<evidence type="ECO:0008006" key="4">
    <source>
        <dbReference type="Google" id="ProtNLM"/>
    </source>
</evidence>
<accession>A0A8K0GLF4</accession>
<evidence type="ECO:0000256" key="1">
    <source>
        <dbReference type="SAM" id="MobiDB-lite"/>
    </source>
</evidence>
<gene>
    <name evidence="2" type="ORF">ILUMI_02352</name>
</gene>
<keyword evidence="3" id="KW-1185">Reference proteome</keyword>
<feature type="region of interest" description="Disordered" evidence="1">
    <location>
        <begin position="228"/>
        <end position="296"/>
    </location>
</feature>
<protein>
    <recommendedName>
        <fullName evidence="4">DDE-1 domain-containing protein</fullName>
    </recommendedName>
</protein>
<feature type="compositionally biased region" description="Basic and acidic residues" evidence="1">
    <location>
        <begin position="283"/>
        <end position="296"/>
    </location>
</feature>
<dbReference type="EMBL" id="VTPC01000927">
    <property type="protein sequence ID" value="KAF2903826.1"/>
    <property type="molecule type" value="Genomic_DNA"/>
</dbReference>
<proteinExistence type="predicted"/>
<evidence type="ECO:0000313" key="2">
    <source>
        <dbReference type="EMBL" id="KAF2903826.1"/>
    </source>
</evidence>
<dbReference type="AlphaFoldDB" id="A0A8K0GLF4"/>
<dbReference type="OrthoDB" id="8194222at2759"/>
<sequence length="296" mass="32938">MENDLFGLTYKDVRQLAFQMAEASNILHNFNKTQGLAAEDWLYHFFEAPSKTFTSDAKTHINRRKQVGIISSAERGQLTTAVLCISTAGTYIPSRVRIKVELLDDAPSGTVAACHSSMWIQSELVVEWLNYFIKSDKPKKDDPVLLLLDGHTTQTKNLSLIEKLRNNPGCAVRQYQISKLFGTAYCKTATLQNAMAGFAKTGIFPTNPHKFTNVDFAAAATIDKDRAEEVVSPSTSSIERVPPEQTSTVTPTKLSCSSTRVDVEEKPQSLNRLLTNRSLEISTNHKEEDHAQVKTE</sequence>
<dbReference type="Proteomes" id="UP000801492">
    <property type="component" value="Unassembled WGS sequence"/>
</dbReference>
<name>A0A8K0GLF4_IGNLU</name>
<reference evidence="2" key="1">
    <citation type="submission" date="2019-08" db="EMBL/GenBank/DDBJ databases">
        <title>The genome of the North American firefly Photinus pyralis.</title>
        <authorList>
            <consortium name="Photinus pyralis genome working group"/>
            <person name="Fallon T.R."/>
            <person name="Sander Lower S.E."/>
            <person name="Weng J.-K."/>
        </authorList>
    </citation>
    <scope>NUCLEOTIDE SEQUENCE</scope>
    <source>
        <strain evidence="2">TRF0915ILg1</strain>
        <tissue evidence="2">Whole body</tissue>
    </source>
</reference>
<feature type="compositionally biased region" description="Polar residues" evidence="1">
    <location>
        <begin position="232"/>
        <end position="260"/>
    </location>
</feature>
<comment type="caution">
    <text evidence="2">The sequence shown here is derived from an EMBL/GenBank/DDBJ whole genome shotgun (WGS) entry which is preliminary data.</text>
</comment>
<feature type="compositionally biased region" description="Polar residues" evidence="1">
    <location>
        <begin position="268"/>
        <end position="282"/>
    </location>
</feature>
<evidence type="ECO:0000313" key="3">
    <source>
        <dbReference type="Proteomes" id="UP000801492"/>
    </source>
</evidence>